<dbReference type="InterPro" id="IPR050397">
    <property type="entry name" value="Env_Response_Regulators"/>
</dbReference>
<evidence type="ECO:0000259" key="4">
    <source>
        <dbReference type="PROSITE" id="PS50042"/>
    </source>
</evidence>
<dbReference type="PANTHER" id="PTHR24567:SF74">
    <property type="entry name" value="HTH-TYPE TRANSCRIPTIONAL REGULATOR ARCR"/>
    <property type="match status" value="1"/>
</dbReference>
<organism evidence="7 8">
    <name type="scientific">Nocardiopsis alba</name>
    <dbReference type="NCBI Taxonomy" id="53437"/>
    <lineage>
        <taxon>Bacteria</taxon>
        <taxon>Bacillati</taxon>
        <taxon>Actinomycetota</taxon>
        <taxon>Actinomycetes</taxon>
        <taxon>Streptosporangiales</taxon>
        <taxon>Nocardiopsidaceae</taxon>
        <taxon>Nocardiopsis</taxon>
    </lineage>
</organism>
<dbReference type="Pfam" id="PF13545">
    <property type="entry name" value="HTH_Crp_2"/>
    <property type="match status" value="1"/>
</dbReference>
<keyword evidence="1" id="KW-0805">Transcription regulation</keyword>
<dbReference type="InterPro" id="IPR018490">
    <property type="entry name" value="cNMP-bd_dom_sf"/>
</dbReference>
<dbReference type="GO" id="GO:0005829">
    <property type="term" value="C:cytosol"/>
    <property type="evidence" value="ECO:0007669"/>
    <property type="project" value="TreeGrafter"/>
</dbReference>
<proteinExistence type="predicted"/>
<evidence type="ECO:0000256" key="1">
    <source>
        <dbReference type="ARBA" id="ARBA00023015"/>
    </source>
</evidence>
<dbReference type="Pfam" id="PF00027">
    <property type="entry name" value="cNMP_binding"/>
    <property type="match status" value="1"/>
</dbReference>
<dbReference type="PROSITE" id="PS50042">
    <property type="entry name" value="CNMP_BINDING_3"/>
    <property type="match status" value="1"/>
</dbReference>
<dbReference type="EMBL" id="WWHY01000001">
    <property type="protein sequence ID" value="MYR33154.1"/>
    <property type="molecule type" value="Genomic_DNA"/>
</dbReference>
<dbReference type="Proteomes" id="UP001585053">
    <property type="component" value="Unassembled WGS sequence"/>
</dbReference>
<reference evidence="7 8" key="1">
    <citation type="journal article" date="2019" name="Nat. Commun.">
        <title>The antimicrobial potential of Streptomyces from insect microbiomes.</title>
        <authorList>
            <person name="Chevrette M.G."/>
            <person name="Carlson C.M."/>
            <person name="Ortega H.E."/>
            <person name="Thomas C."/>
            <person name="Ananiev G.E."/>
            <person name="Barns K.J."/>
            <person name="Book A.J."/>
            <person name="Cagnazzo J."/>
            <person name="Carlos C."/>
            <person name="Flanigan W."/>
            <person name="Grubbs K.J."/>
            <person name="Horn H.A."/>
            <person name="Hoffmann F.M."/>
            <person name="Klassen J.L."/>
            <person name="Knack J.J."/>
            <person name="Lewin G.R."/>
            <person name="McDonald B.R."/>
            <person name="Muller L."/>
            <person name="Melo W.G.P."/>
            <person name="Pinto-Tomas A.A."/>
            <person name="Schmitz A."/>
            <person name="Wendt-Pienkowski E."/>
            <person name="Wildman S."/>
            <person name="Zhao M."/>
            <person name="Zhang F."/>
            <person name="Bugni T.S."/>
            <person name="Andes D.R."/>
            <person name="Pupo M.T."/>
            <person name="Currie C.R."/>
        </authorList>
    </citation>
    <scope>NUCLEOTIDE SEQUENCE [LARGE SCALE GENOMIC DNA]</scope>
    <source>
        <strain evidence="7 8">SID5840</strain>
    </source>
</reference>
<evidence type="ECO:0000313" key="9">
    <source>
        <dbReference type="Proteomes" id="UP001585053"/>
    </source>
</evidence>
<dbReference type="GO" id="GO:0003677">
    <property type="term" value="F:DNA binding"/>
    <property type="evidence" value="ECO:0007669"/>
    <property type="project" value="UniProtKB-KW"/>
</dbReference>
<dbReference type="CDD" id="cd00038">
    <property type="entry name" value="CAP_ED"/>
    <property type="match status" value="1"/>
</dbReference>
<dbReference type="SUPFAM" id="SSF46785">
    <property type="entry name" value="Winged helix' DNA-binding domain"/>
    <property type="match status" value="1"/>
</dbReference>
<dbReference type="PROSITE" id="PS51063">
    <property type="entry name" value="HTH_CRP_2"/>
    <property type="match status" value="1"/>
</dbReference>
<evidence type="ECO:0000313" key="8">
    <source>
        <dbReference type="Proteomes" id="UP000467124"/>
    </source>
</evidence>
<dbReference type="Gene3D" id="2.60.120.10">
    <property type="entry name" value="Jelly Rolls"/>
    <property type="match status" value="1"/>
</dbReference>
<keyword evidence="2" id="KW-0238">DNA-binding</keyword>
<name>A0A7K2ITK3_9ACTN</name>
<feature type="domain" description="HTH crp-type" evidence="5">
    <location>
        <begin position="151"/>
        <end position="224"/>
    </location>
</feature>
<dbReference type="EMBL" id="JAYMRS010000004">
    <property type="protein sequence ID" value="MFB8768713.1"/>
    <property type="molecule type" value="Genomic_DNA"/>
</dbReference>
<dbReference type="Proteomes" id="UP000467124">
    <property type="component" value="Unassembled WGS sequence"/>
</dbReference>
<comment type="caution">
    <text evidence="7">The sequence shown here is derived from an EMBL/GenBank/DDBJ whole genome shotgun (WGS) entry which is preliminary data.</text>
</comment>
<evidence type="ECO:0000259" key="5">
    <source>
        <dbReference type="PROSITE" id="PS51063"/>
    </source>
</evidence>
<gene>
    <name evidence="7" type="ORF">GTW20_12990</name>
    <name evidence="6" type="ORF">VSQ78_13465</name>
</gene>
<protein>
    <submittedName>
        <fullName evidence="6">Crp/Fnr family transcriptional regulator</fullName>
    </submittedName>
    <submittedName>
        <fullName evidence="7">Helix-turn-helix domain-containing protein</fullName>
    </submittedName>
</protein>
<dbReference type="RefSeq" id="WP_014912800.1">
    <property type="nucleotide sequence ID" value="NZ_CBDRHC010000005.1"/>
</dbReference>
<dbReference type="GO" id="GO:0003700">
    <property type="term" value="F:DNA-binding transcription factor activity"/>
    <property type="evidence" value="ECO:0007669"/>
    <property type="project" value="TreeGrafter"/>
</dbReference>
<evidence type="ECO:0000313" key="7">
    <source>
        <dbReference type="EMBL" id="MYR33154.1"/>
    </source>
</evidence>
<sequence length="233" mass="25522">MTDWPAGTFMSRVGDLAASRLLSLAPPRHLPANQVLIAQGDEDEQVMLLGPPEDEPGDAACVKVTSVLRNGTEAMFGIRLRGDLVGELSMFRDTPAIATVTSCSALSVRVFPHSVFESFLEEHPEAWRALLAMVGERLEWADRHRAEFVGYEVEARLARVLVDLAERHGTSTPLGTDLGVRLSHTDLGKLIGARTDAVGNAIRRFRSEGLLVSSYRNVVIVDMERLNGVYENA</sequence>
<accession>A0A7K2ITK3</accession>
<dbReference type="InterPro" id="IPR012318">
    <property type="entry name" value="HTH_CRP"/>
</dbReference>
<reference evidence="6 9" key="2">
    <citation type="submission" date="2024-01" db="EMBL/GenBank/DDBJ databases">
        <title>Genome mining of biosynthetic gene clusters to explore secondary metabolites of Streptomyces sp.</title>
        <authorList>
            <person name="Baig A."/>
            <person name="Ajitkumar Shintre N."/>
            <person name="Kumar H."/>
            <person name="Anbarasu A."/>
            <person name="Ramaiah S."/>
        </authorList>
    </citation>
    <scope>NUCLEOTIDE SEQUENCE [LARGE SCALE GENOMIC DNA]</scope>
    <source>
        <strain evidence="6 9">A01</strain>
    </source>
</reference>
<evidence type="ECO:0000256" key="2">
    <source>
        <dbReference type="ARBA" id="ARBA00023125"/>
    </source>
</evidence>
<evidence type="ECO:0000313" key="6">
    <source>
        <dbReference type="EMBL" id="MFB8768713.1"/>
    </source>
</evidence>
<dbReference type="InterPro" id="IPR014710">
    <property type="entry name" value="RmlC-like_jellyroll"/>
</dbReference>
<dbReference type="SMART" id="SM00100">
    <property type="entry name" value="cNMP"/>
    <property type="match status" value="1"/>
</dbReference>
<evidence type="ECO:0000256" key="3">
    <source>
        <dbReference type="ARBA" id="ARBA00023163"/>
    </source>
</evidence>
<dbReference type="PANTHER" id="PTHR24567">
    <property type="entry name" value="CRP FAMILY TRANSCRIPTIONAL REGULATORY PROTEIN"/>
    <property type="match status" value="1"/>
</dbReference>
<feature type="domain" description="Cyclic nucleotide-binding" evidence="4">
    <location>
        <begin position="9"/>
        <end position="137"/>
    </location>
</feature>
<dbReference type="AlphaFoldDB" id="A0A7K2ITK3"/>
<keyword evidence="3" id="KW-0804">Transcription</keyword>
<dbReference type="InterPro" id="IPR000595">
    <property type="entry name" value="cNMP-bd_dom"/>
</dbReference>
<dbReference type="OMA" id="DPPEEWI"/>
<dbReference type="SUPFAM" id="SSF51206">
    <property type="entry name" value="cAMP-binding domain-like"/>
    <property type="match status" value="1"/>
</dbReference>
<keyword evidence="9" id="KW-1185">Reference proteome</keyword>
<dbReference type="InterPro" id="IPR036390">
    <property type="entry name" value="WH_DNA-bd_sf"/>
</dbReference>